<keyword evidence="2 4" id="KW-0378">Hydrolase</keyword>
<dbReference type="Gene3D" id="2.60.120.260">
    <property type="entry name" value="Galactose-binding domain-like"/>
    <property type="match status" value="1"/>
</dbReference>
<name>A0A4R4E5M9_9BACT</name>
<dbReference type="Pfam" id="PF14310">
    <property type="entry name" value="Fn3-like"/>
    <property type="match status" value="1"/>
</dbReference>
<sequence length="825" mass="89847">MRPILLLPSLLAAGAAATQTYKDPRATPDARAEDALRRMTVEEKIDYIGGHNAFYIRAVPRLGLPELKMTDGPVGTRNDGKTTAYPASVLAAATWDTGLARRLGDALGADARARGVHFLLAPGVNLYRAPMNGRNFEYLGEDPWLAARMAVNYIRGVQGRGVVATVKHFAANNQEWNRHHVSSDLDERTLQELYLPAFHAAVREARVGAVMNSYNPVNGVHATQNKHLNLDLLKGAWKFDGILMSDWVATYDGIAAANGGLDLEMPSGKFMSRANLLPALADGRVSMATIDDKVRRILRILFRFGFYDRPQADDRIPRDNPAASRTALDVARSGIVLLKNEGGILPLGPGVKKVALIGPNAARYVAGGGSSYTEPFHAVTLLDGLRQADSTLQLTYVRGAAGEMEEHTADPVFFPDSAGRSRGLTATFYNNQDLAGAPAAVITDTVVDHNWPDAPPGIPGIGADHFSARFTGYLRVSKSGRYHLAVRGDDGFRLWLDGRKVIELWEDQAPTLRGTDVDLEAGRSYPIALEWYENGGGARIALACYQQVLDFSDAITAAGAADVAIVAVGFDAQSESEGFDRTFPLPPYQDTLINAVAKANPNTIVVLNAGGNVDMQRWLPQAKGLLHAWYPGQEGGTALGEIISGRICPSGKLPASFEKQWSDNPVYPYYYDSTGSRAVRYGEGLYLGYRYYDQAALKPQFAFGYGLSYTTFAYSDLKVTVTGKGRARVQFTVRNTGGRDGAEVTQVYVHQHHCPVDRPYKELKGFSKVFVPKGGTARVSLLLDEGAFSYYKEARKAFGYDPGYFTIFVGAASDDVRLKGTIRVR</sequence>
<dbReference type="GO" id="GO:0008422">
    <property type="term" value="F:beta-glucosidase activity"/>
    <property type="evidence" value="ECO:0007669"/>
    <property type="project" value="UniProtKB-ARBA"/>
</dbReference>
<evidence type="ECO:0000313" key="4">
    <source>
        <dbReference type="EMBL" id="TCZ72958.1"/>
    </source>
</evidence>
<organism evidence="4 5">
    <name type="scientific">Flaviaesturariibacter aridisoli</name>
    <dbReference type="NCBI Taxonomy" id="2545761"/>
    <lineage>
        <taxon>Bacteria</taxon>
        <taxon>Pseudomonadati</taxon>
        <taxon>Bacteroidota</taxon>
        <taxon>Chitinophagia</taxon>
        <taxon>Chitinophagales</taxon>
        <taxon>Chitinophagaceae</taxon>
        <taxon>Flaviaestuariibacter</taxon>
    </lineage>
</organism>
<dbReference type="Gene3D" id="2.60.40.10">
    <property type="entry name" value="Immunoglobulins"/>
    <property type="match status" value="1"/>
</dbReference>
<comment type="caution">
    <text evidence="4">The sequence shown here is derived from an EMBL/GenBank/DDBJ whole genome shotgun (WGS) entry which is preliminary data.</text>
</comment>
<dbReference type="PANTHER" id="PTHR42715:SF10">
    <property type="entry name" value="BETA-GLUCOSIDASE"/>
    <property type="match status" value="1"/>
</dbReference>
<dbReference type="SMART" id="SM00758">
    <property type="entry name" value="PA14"/>
    <property type="match status" value="1"/>
</dbReference>
<accession>A0A4R4E5M9</accession>
<dbReference type="GO" id="GO:0005975">
    <property type="term" value="P:carbohydrate metabolic process"/>
    <property type="evidence" value="ECO:0007669"/>
    <property type="project" value="InterPro"/>
</dbReference>
<dbReference type="EMBL" id="SKFH01000009">
    <property type="protein sequence ID" value="TCZ72958.1"/>
    <property type="molecule type" value="Genomic_DNA"/>
</dbReference>
<dbReference type="AlphaFoldDB" id="A0A4R4E5M9"/>
<dbReference type="SUPFAM" id="SSF52279">
    <property type="entry name" value="Beta-D-glucan exohydrolase, C-terminal domain"/>
    <property type="match status" value="1"/>
</dbReference>
<dbReference type="InterPro" id="IPR037524">
    <property type="entry name" value="PA14/GLEYA"/>
</dbReference>
<dbReference type="Gene3D" id="3.40.50.1700">
    <property type="entry name" value="Glycoside hydrolase family 3 C-terminal domain"/>
    <property type="match status" value="1"/>
</dbReference>
<dbReference type="Pfam" id="PF00933">
    <property type="entry name" value="Glyco_hydro_3"/>
    <property type="match status" value="1"/>
</dbReference>
<dbReference type="InterPro" id="IPR036962">
    <property type="entry name" value="Glyco_hydro_3_N_sf"/>
</dbReference>
<evidence type="ECO:0000256" key="1">
    <source>
        <dbReference type="ARBA" id="ARBA00005336"/>
    </source>
</evidence>
<dbReference type="Proteomes" id="UP000295164">
    <property type="component" value="Unassembled WGS sequence"/>
</dbReference>
<dbReference type="InterPro" id="IPR026891">
    <property type="entry name" value="Fn3-like"/>
</dbReference>
<keyword evidence="5" id="KW-1185">Reference proteome</keyword>
<dbReference type="OrthoDB" id="721009at2"/>
<reference evidence="4 5" key="1">
    <citation type="submission" date="2019-03" db="EMBL/GenBank/DDBJ databases">
        <authorList>
            <person name="Kim M.K.M."/>
        </authorList>
    </citation>
    <scope>NUCLEOTIDE SEQUENCE [LARGE SCALE GENOMIC DNA]</scope>
    <source>
        <strain evidence="4 5">17J68-15</strain>
    </source>
</reference>
<dbReference type="SMART" id="SM01217">
    <property type="entry name" value="Fn3_like"/>
    <property type="match status" value="1"/>
</dbReference>
<dbReference type="InterPro" id="IPR001764">
    <property type="entry name" value="Glyco_hydro_3_N"/>
</dbReference>
<dbReference type="SUPFAM" id="SSF51445">
    <property type="entry name" value="(Trans)glycosidases"/>
    <property type="match status" value="1"/>
</dbReference>
<dbReference type="InterPro" id="IPR017853">
    <property type="entry name" value="GH"/>
</dbReference>
<dbReference type="PANTHER" id="PTHR42715">
    <property type="entry name" value="BETA-GLUCOSIDASE"/>
    <property type="match status" value="1"/>
</dbReference>
<dbReference type="InterPro" id="IPR002772">
    <property type="entry name" value="Glyco_hydro_3_C"/>
</dbReference>
<dbReference type="Gene3D" id="3.20.20.300">
    <property type="entry name" value="Glycoside hydrolase, family 3, N-terminal domain"/>
    <property type="match status" value="1"/>
</dbReference>
<dbReference type="InterPro" id="IPR050288">
    <property type="entry name" value="Cellulose_deg_GH3"/>
</dbReference>
<dbReference type="InterPro" id="IPR011658">
    <property type="entry name" value="PA14_dom"/>
</dbReference>
<gene>
    <name evidence="4" type="ORF">E0486_07800</name>
</gene>
<proteinExistence type="inferred from homology"/>
<evidence type="ECO:0000256" key="2">
    <source>
        <dbReference type="ARBA" id="ARBA00022801"/>
    </source>
</evidence>
<dbReference type="InterPro" id="IPR013783">
    <property type="entry name" value="Ig-like_fold"/>
</dbReference>
<evidence type="ECO:0000259" key="3">
    <source>
        <dbReference type="PROSITE" id="PS51820"/>
    </source>
</evidence>
<dbReference type="Pfam" id="PF01915">
    <property type="entry name" value="Glyco_hydro_3_C"/>
    <property type="match status" value="1"/>
</dbReference>
<feature type="domain" description="PA14" evidence="3">
    <location>
        <begin position="419"/>
        <end position="558"/>
    </location>
</feature>
<dbReference type="Pfam" id="PF07691">
    <property type="entry name" value="PA14"/>
    <property type="match status" value="1"/>
</dbReference>
<dbReference type="FunFam" id="2.60.40.10:FF:000495">
    <property type="entry name" value="Periplasmic beta-glucosidase"/>
    <property type="match status" value="1"/>
</dbReference>
<evidence type="ECO:0000313" key="5">
    <source>
        <dbReference type="Proteomes" id="UP000295164"/>
    </source>
</evidence>
<protein>
    <submittedName>
        <fullName evidence="4">Glycoside hydrolase family 3 protein</fullName>
    </submittedName>
</protein>
<dbReference type="PRINTS" id="PR00133">
    <property type="entry name" value="GLHYDRLASE3"/>
</dbReference>
<dbReference type="RefSeq" id="WP_131851593.1">
    <property type="nucleotide sequence ID" value="NZ_SKFH01000009.1"/>
</dbReference>
<dbReference type="InterPro" id="IPR036881">
    <property type="entry name" value="Glyco_hydro_3_C_sf"/>
</dbReference>
<comment type="similarity">
    <text evidence="1">Belongs to the glycosyl hydrolase 3 family.</text>
</comment>
<dbReference type="PROSITE" id="PS51820">
    <property type="entry name" value="PA14"/>
    <property type="match status" value="1"/>
</dbReference>